<evidence type="ECO:0000256" key="1">
    <source>
        <dbReference type="ARBA" id="ARBA00023125"/>
    </source>
</evidence>
<dbReference type="InterPro" id="IPR050624">
    <property type="entry name" value="HTH-type_Tx_Regulator"/>
</dbReference>
<dbReference type="Gene3D" id="1.10.357.10">
    <property type="entry name" value="Tetracycline Repressor, domain 2"/>
    <property type="match status" value="1"/>
</dbReference>
<dbReference type="RefSeq" id="WP_050638798.1">
    <property type="nucleotide sequence ID" value="NZ_CABKUE010000004.1"/>
</dbReference>
<dbReference type="InterPro" id="IPR009057">
    <property type="entry name" value="Homeodomain-like_sf"/>
</dbReference>
<dbReference type="STRING" id="39482.ERS852491_03288"/>
<proteinExistence type="predicted"/>
<dbReference type="PROSITE" id="PS50977">
    <property type="entry name" value="HTH_TETR_2"/>
    <property type="match status" value="1"/>
</dbReference>
<dbReference type="PANTHER" id="PTHR43479:SF11">
    <property type="entry name" value="ACREF_ENVCD OPERON REPRESSOR-RELATED"/>
    <property type="match status" value="1"/>
</dbReference>
<feature type="DNA-binding region" description="H-T-H motif" evidence="2">
    <location>
        <begin position="33"/>
        <end position="52"/>
    </location>
</feature>
<protein>
    <submittedName>
        <fullName evidence="4">Solvent efflux pump srpABC operon corepressor</fullName>
    </submittedName>
</protein>
<dbReference type="PRINTS" id="PR00455">
    <property type="entry name" value="HTHTETR"/>
</dbReference>
<dbReference type="SUPFAM" id="SSF46689">
    <property type="entry name" value="Homeodomain-like"/>
    <property type="match status" value="1"/>
</dbReference>
<evidence type="ECO:0000256" key="2">
    <source>
        <dbReference type="PROSITE-ProRule" id="PRU00335"/>
    </source>
</evidence>
<evidence type="ECO:0000313" key="4">
    <source>
        <dbReference type="EMBL" id="CUO78248.1"/>
    </source>
</evidence>
<dbReference type="AlphaFoldDB" id="A0A174HYP2"/>
<dbReference type="Pfam" id="PF00440">
    <property type="entry name" value="TetR_N"/>
    <property type="match status" value="1"/>
</dbReference>
<organism evidence="4 5">
    <name type="scientific">Faecalicatena contorta</name>
    <dbReference type="NCBI Taxonomy" id="39482"/>
    <lineage>
        <taxon>Bacteria</taxon>
        <taxon>Bacillati</taxon>
        <taxon>Bacillota</taxon>
        <taxon>Clostridia</taxon>
        <taxon>Lachnospirales</taxon>
        <taxon>Lachnospiraceae</taxon>
        <taxon>Faecalicatena</taxon>
    </lineage>
</organism>
<dbReference type="PANTHER" id="PTHR43479">
    <property type="entry name" value="ACREF/ENVCD OPERON REPRESSOR-RELATED"/>
    <property type="match status" value="1"/>
</dbReference>
<dbReference type="Proteomes" id="UP000095544">
    <property type="component" value="Unassembled WGS sequence"/>
</dbReference>
<dbReference type="InterPro" id="IPR036271">
    <property type="entry name" value="Tet_transcr_reg_TetR-rel_C_sf"/>
</dbReference>
<evidence type="ECO:0000259" key="3">
    <source>
        <dbReference type="PROSITE" id="PS50977"/>
    </source>
</evidence>
<accession>A0A174HYP2</accession>
<dbReference type="OrthoDB" id="9780939at2"/>
<dbReference type="GO" id="GO:0003677">
    <property type="term" value="F:DNA binding"/>
    <property type="evidence" value="ECO:0007669"/>
    <property type="project" value="UniProtKB-UniRule"/>
</dbReference>
<reference evidence="4 5" key="1">
    <citation type="submission" date="2015-09" db="EMBL/GenBank/DDBJ databases">
        <authorList>
            <consortium name="Pathogen Informatics"/>
        </authorList>
    </citation>
    <scope>NUCLEOTIDE SEQUENCE [LARGE SCALE GENOMIC DNA]</scope>
    <source>
        <strain evidence="4 5">2789STDY5834876</strain>
    </source>
</reference>
<dbReference type="Gene3D" id="1.10.10.60">
    <property type="entry name" value="Homeodomain-like"/>
    <property type="match status" value="1"/>
</dbReference>
<dbReference type="EMBL" id="CYZU01000034">
    <property type="protein sequence ID" value="CUO78248.1"/>
    <property type="molecule type" value="Genomic_DNA"/>
</dbReference>
<name>A0A174HYP2_9FIRM</name>
<dbReference type="InterPro" id="IPR001647">
    <property type="entry name" value="HTH_TetR"/>
</dbReference>
<sequence length="207" mass="24778">MNEKFFALPEEKQERIINAAMEVFGKNEYKRASTDLIAVKAGISKGLLFYYFHNKKELYMYVYNFLIEIMKDQIADTTFLELTDFFELLRYAGAGKAVMLEKHPYILDFAMRAFYSENEIVSDTLKSFNTMQEEVMYQMYFGHIDTYKFKDSVEPFKVYKMLRWMGDGYIHDKQMAGKAIDINELLKEFNDWMDMMKKLVYKEEYQI</sequence>
<keyword evidence="1 2" id="KW-0238">DNA-binding</keyword>
<evidence type="ECO:0000313" key="5">
    <source>
        <dbReference type="Proteomes" id="UP000095544"/>
    </source>
</evidence>
<feature type="domain" description="HTH tetR-type" evidence="3">
    <location>
        <begin position="10"/>
        <end position="70"/>
    </location>
</feature>
<dbReference type="SUPFAM" id="SSF48498">
    <property type="entry name" value="Tetracyclin repressor-like, C-terminal domain"/>
    <property type="match status" value="1"/>
</dbReference>
<gene>
    <name evidence="4" type="primary">srpR</name>
    <name evidence="4" type="ORF">ERS852491_03288</name>
</gene>